<reference evidence="2 3" key="1">
    <citation type="journal article" date="2013" name="Genome Biol.">
        <title>Genome of Acanthamoeba castellanii highlights extensive lateral gene transfer and early evolution of tyrosine kinase signaling.</title>
        <authorList>
            <person name="Clarke M."/>
            <person name="Lohan A.J."/>
            <person name="Liu B."/>
            <person name="Lagkouvardos I."/>
            <person name="Roy S."/>
            <person name="Zafar N."/>
            <person name="Bertelli C."/>
            <person name="Schilde C."/>
            <person name="Kianianmomeni A."/>
            <person name="Burglin T.R."/>
            <person name="Frech C."/>
            <person name="Turcotte B."/>
            <person name="Kopec K.O."/>
            <person name="Synnott J.M."/>
            <person name="Choo C."/>
            <person name="Paponov I."/>
            <person name="Finkler A."/>
            <person name="Soon Heng Tan C."/>
            <person name="Hutchins A.P."/>
            <person name="Weinmeier T."/>
            <person name="Rattei T."/>
            <person name="Chu J.S."/>
            <person name="Gimenez G."/>
            <person name="Irimia M."/>
            <person name="Rigden D.J."/>
            <person name="Fitzpatrick D.A."/>
            <person name="Lorenzo-Morales J."/>
            <person name="Bateman A."/>
            <person name="Chiu C.H."/>
            <person name="Tang P."/>
            <person name="Hegemann P."/>
            <person name="Fromm H."/>
            <person name="Raoult D."/>
            <person name="Greub G."/>
            <person name="Miranda-Saavedra D."/>
            <person name="Chen N."/>
            <person name="Nash P."/>
            <person name="Ginger M.L."/>
            <person name="Horn M."/>
            <person name="Schaap P."/>
            <person name="Caler L."/>
            <person name="Loftus B."/>
        </authorList>
    </citation>
    <scope>NUCLEOTIDE SEQUENCE [LARGE SCALE GENOMIC DNA]</scope>
    <source>
        <strain evidence="2 3">Neff</strain>
    </source>
</reference>
<name>L8H3D9_ACACF</name>
<keyword evidence="3" id="KW-1185">Reference proteome</keyword>
<keyword evidence="1" id="KW-1133">Transmembrane helix</keyword>
<gene>
    <name evidence="2" type="ORF">ACA1_200170</name>
</gene>
<dbReference type="GeneID" id="14920550"/>
<dbReference type="AlphaFoldDB" id="L8H3D9"/>
<dbReference type="KEGG" id="acan:ACA1_200170"/>
<evidence type="ECO:0000313" key="2">
    <source>
        <dbReference type="EMBL" id="ELR19720.1"/>
    </source>
</evidence>
<proteinExistence type="predicted"/>
<dbReference type="Proteomes" id="UP000011083">
    <property type="component" value="Unassembled WGS sequence"/>
</dbReference>
<accession>L8H3D9</accession>
<dbReference type="EMBL" id="KB007932">
    <property type="protein sequence ID" value="ELR19720.1"/>
    <property type="molecule type" value="Genomic_DNA"/>
</dbReference>
<dbReference type="VEuPathDB" id="AmoebaDB:ACA1_200170"/>
<keyword evidence="1" id="KW-0812">Transmembrane</keyword>
<protein>
    <submittedName>
        <fullName evidence="2">Uncharacterized protein</fullName>
    </submittedName>
</protein>
<dbReference type="RefSeq" id="XP_004341812.1">
    <property type="nucleotide sequence ID" value="XM_004341764.1"/>
</dbReference>
<organism evidence="2 3">
    <name type="scientific">Acanthamoeba castellanii (strain ATCC 30010 / Neff)</name>
    <dbReference type="NCBI Taxonomy" id="1257118"/>
    <lineage>
        <taxon>Eukaryota</taxon>
        <taxon>Amoebozoa</taxon>
        <taxon>Discosea</taxon>
        <taxon>Longamoebia</taxon>
        <taxon>Centramoebida</taxon>
        <taxon>Acanthamoebidae</taxon>
        <taxon>Acanthamoeba</taxon>
    </lineage>
</organism>
<feature type="transmembrane region" description="Helical" evidence="1">
    <location>
        <begin position="36"/>
        <end position="55"/>
    </location>
</feature>
<evidence type="ECO:0000313" key="3">
    <source>
        <dbReference type="Proteomes" id="UP000011083"/>
    </source>
</evidence>
<evidence type="ECO:0000256" key="1">
    <source>
        <dbReference type="SAM" id="Phobius"/>
    </source>
</evidence>
<sequence>MSAARGVRTIIRPVNKGTYFGRFNQFWKEVTLEDPAISISFFLGGLGVAITFLSMPNVRGILVPFKSPKQSWFGEHY</sequence>
<keyword evidence="1" id="KW-0472">Membrane</keyword>